<protein>
    <submittedName>
        <fullName evidence="1">Uncharacterized protein</fullName>
    </submittedName>
</protein>
<keyword evidence="2" id="KW-1185">Reference proteome</keyword>
<dbReference type="STRING" id="1338436.LK10_11270"/>
<sequence>MAVLCVATLSLTGCAPSSFIAKGSITVTGSVTNNQTDNDPQCHGYNGFDDMEHGAQITITSDGGTVRKTV</sequence>
<comment type="caution">
    <text evidence="1">The sequence shown here is derived from an EMBL/GenBank/DDBJ whole genome shotgun (WGS) entry which is preliminary data.</text>
</comment>
<dbReference type="EMBL" id="JTDL01000109">
    <property type="protein sequence ID" value="KHL02958.1"/>
    <property type="molecule type" value="Genomic_DNA"/>
</dbReference>
<gene>
    <name evidence="1" type="ORF">LK10_11270</name>
</gene>
<dbReference type="AlphaFoldDB" id="A0A0B2AI77"/>
<proteinExistence type="predicted"/>
<evidence type="ECO:0000313" key="1">
    <source>
        <dbReference type="EMBL" id="KHL02958.1"/>
    </source>
</evidence>
<reference evidence="1 2" key="1">
    <citation type="submission" date="2014-09" db="EMBL/GenBank/DDBJ databases">
        <title>Genome sequence of Sinomonas sp. MUSC 117.</title>
        <authorList>
            <person name="Lee L.-H."/>
        </authorList>
    </citation>
    <scope>NUCLEOTIDE SEQUENCE [LARGE SCALE GENOMIC DNA]</scope>
    <source>
        <strain evidence="1 2">MUSC 117</strain>
    </source>
</reference>
<evidence type="ECO:0000313" key="2">
    <source>
        <dbReference type="Proteomes" id="UP000030982"/>
    </source>
</evidence>
<accession>A0A0B2AI77</accession>
<organism evidence="1 2">
    <name type="scientific">Sinomonas humi</name>
    <dbReference type="NCBI Taxonomy" id="1338436"/>
    <lineage>
        <taxon>Bacteria</taxon>
        <taxon>Bacillati</taxon>
        <taxon>Actinomycetota</taxon>
        <taxon>Actinomycetes</taxon>
        <taxon>Micrococcales</taxon>
        <taxon>Micrococcaceae</taxon>
        <taxon>Sinomonas</taxon>
    </lineage>
</organism>
<name>A0A0B2AI77_9MICC</name>
<dbReference type="Proteomes" id="UP000030982">
    <property type="component" value="Unassembled WGS sequence"/>
</dbReference>